<dbReference type="InterPro" id="IPR058240">
    <property type="entry name" value="rSAM_sf"/>
</dbReference>
<feature type="domain" description="Radical SAM core" evidence="8">
    <location>
        <begin position="29"/>
        <end position="219"/>
    </location>
</feature>
<reference evidence="9" key="1">
    <citation type="submission" date="2013-08" db="EMBL/GenBank/DDBJ databases">
        <authorList>
            <person name="Mendez C."/>
            <person name="Richter M."/>
            <person name="Ferrer M."/>
            <person name="Sanchez J."/>
        </authorList>
    </citation>
    <scope>NUCLEOTIDE SEQUENCE</scope>
</reference>
<evidence type="ECO:0000256" key="6">
    <source>
        <dbReference type="ARBA" id="ARBA00023014"/>
    </source>
</evidence>
<keyword evidence="4" id="KW-0460">Magnesium</keyword>
<dbReference type="AlphaFoldDB" id="T1A9F8"/>
<evidence type="ECO:0000256" key="2">
    <source>
        <dbReference type="ARBA" id="ARBA00022691"/>
    </source>
</evidence>
<keyword evidence="1" id="KW-0004">4Fe-4S</keyword>
<dbReference type="PANTHER" id="PTHR42836">
    <property type="entry name" value="7-CARBOXY-7-DEAZAGUANINE SYNTHASE"/>
    <property type="match status" value="1"/>
</dbReference>
<dbReference type="InterPro" id="IPR024924">
    <property type="entry name" value="7-CO-7-deazaguanine_synth-like"/>
</dbReference>
<dbReference type="PROSITE" id="PS51918">
    <property type="entry name" value="RADICAL_SAM"/>
    <property type="match status" value="1"/>
</dbReference>
<dbReference type="GO" id="GO:0051539">
    <property type="term" value="F:4 iron, 4 sulfur cluster binding"/>
    <property type="evidence" value="ECO:0007669"/>
    <property type="project" value="UniProtKB-KW"/>
</dbReference>
<dbReference type="EMBL" id="AUZY01010716">
    <property type="protein sequence ID" value="EQD37534.1"/>
    <property type="molecule type" value="Genomic_DNA"/>
</dbReference>
<keyword evidence="6" id="KW-0411">Iron-sulfur</keyword>
<dbReference type="SFLD" id="SFLDS00029">
    <property type="entry name" value="Radical_SAM"/>
    <property type="match status" value="1"/>
</dbReference>
<dbReference type="PIRSF" id="PIRSF000370">
    <property type="entry name" value="QueE"/>
    <property type="match status" value="1"/>
</dbReference>
<dbReference type="CDD" id="cd01335">
    <property type="entry name" value="Radical_SAM"/>
    <property type="match status" value="1"/>
</dbReference>
<name>T1A9F8_9ZZZZ</name>
<comment type="caution">
    <text evidence="9">The sequence shown here is derived from an EMBL/GenBank/DDBJ whole genome shotgun (WGS) entry which is preliminary data.</text>
</comment>
<accession>T1A9F8</accession>
<dbReference type="NCBIfam" id="TIGR04349">
    <property type="entry name" value="rSAM_QueE_gams"/>
    <property type="match status" value="1"/>
</dbReference>
<evidence type="ECO:0000259" key="8">
    <source>
        <dbReference type="PROSITE" id="PS51918"/>
    </source>
</evidence>
<evidence type="ECO:0000256" key="1">
    <source>
        <dbReference type="ARBA" id="ARBA00022485"/>
    </source>
</evidence>
<reference evidence="9" key="2">
    <citation type="journal article" date="2014" name="ISME J.">
        <title>Microbial stratification in low pH oxic and suboxic macroscopic growths along an acid mine drainage.</title>
        <authorList>
            <person name="Mendez-Garcia C."/>
            <person name="Mesa V."/>
            <person name="Sprenger R.R."/>
            <person name="Richter M."/>
            <person name="Diez M.S."/>
            <person name="Solano J."/>
            <person name="Bargiela R."/>
            <person name="Golyshina O.V."/>
            <person name="Manteca A."/>
            <person name="Ramos J.L."/>
            <person name="Gallego J.R."/>
            <person name="Llorente I."/>
            <person name="Martins Dos Santos V.A."/>
            <person name="Jensen O.N."/>
            <person name="Pelaez A.I."/>
            <person name="Sanchez J."/>
            <person name="Ferrer M."/>
        </authorList>
    </citation>
    <scope>NUCLEOTIDE SEQUENCE</scope>
</reference>
<keyword evidence="7" id="KW-0456">Lyase</keyword>
<organism evidence="9">
    <name type="scientific">mine drainage metagenome</name>
    <dbReference type="NCBI Taxonomy" id="410659"/>
    <lineage>
        <taxon>unclassified sequences</taxon>
        <taxon>metagenomes</taxon>
        <taxon>ecological metagenomes</taxon>
    </lineage>
</organism>
<keyword evidence="2" id="KW-0949">S-adenosyl-L-methionine</keyword>
<dbReference type="Pfam" id="PF04055">
    <property type="entry name" value="Radical_SAM"/>
    <property type="match status" value="1"/>
</dbReference>
<dbReference type="HAMAP" id="MF_00917">
    <property type="entry name" value="QueE"/>
    <property type="match status" value="1"/>
</dbReference>
<protein>
    <submittedName>
        <fullName evidence="9">Radical activating enzyme</fullName>
    </submittedName>
</protein>
<sequence length="223" mass="24535">MAAVAPGADAESRLRISEIFLSLQGEADAVGWPTVFVRLTGCPLRCRWCDTAYAFEGGQWHGIDDILAQVAQHGARHVCVTGGEPLAQRRCLVLLQRLCDAGYAVSLETSGALDVGGVDARVRKVLDLKAPGSGESARNRWENLALLRAQDQVKFVLADRGDYDWACAVLREHGLNARCMVLFSPVYGELVPADLAQWILDDKLDVRFQLQLHKLLWGEQPGR</sequence>
<dbReference type="InterPro" id="IPR013785">
    <property type="entry name" value="Aldolase_TIM"/>
</dbReference>
<evidence type="ECO:0000313" key="9">
    <source>
        <dbReference type="EMBL" id="EQD37534.1"/>
    </source>
</evidence>
<dbReference type="PANTHER" id="PTHR42836:SF1">
    <property type="entry name" value="7-CARBOXY-7-DEAZAGUANINE SYNTHASE"/>
    <property type="match status" value="1"/>
</dbReference>
<evidence type="ECO:0000256" key="3">
    <source>
        <dbReference type="ARBA" id="ARBA00022723"/>
    </source>
</evidence>
<gene>
    <name evidence="9" type="ORF">B1B_16115</name>
</gene>
<dbReference type="GO" id="GO:0016829">
    <property type="term" value="F:lyase activity"/>
    <property type="evidence" value="ECO:0007669"/>
    <property type="project" value="UniProtKB-KW"/>
</dbReference>
<keyword evidence="3" id="KW-0479">Metal-binding</keyword>
<dbReference type="InterPro" id="IPR027621">
    <property type="entry name" value="rSAM_QueE_gams"/>
</dbReference>
<dbReference type="InterPro" id="IPR007197">
    <property type="entry name" value="rSAM"/>
</dbReference>
<dbReference type="Gene3D" id="3.20.20.70">
    <property type="entry name" value="Aldolase class I"/>
    <property type="match status" value="1"/>
</dbReference>
<evidence type="ECO:0000256" key="7">
    <source>
        <dbReference type="ARBA" id="ARBA00023239"/>
    </source>
</evidence>
<evidence type="ECO:0000256" key="5">
    <source>
        <dbReference type="ARBA" id="ARBA00023004"/>
    </source>
</evidence>
<dbReference type="GO" id="GO:0046872">
    <property type="term" value="F:metal ion binding"/>
    <property type="evidence" value="ECO:0007669"/>
    <property type="project" value="UniProtKB-KW"/>
</dbReference>
<dbReference type="SUPFAM" id="SSF102114">
    <property type="entry name" value="Radical SAM enzymes"/>
    <property type="match status" value="1"/>
</dbReference>
<keyword evidence="5" id="KW-0408">Iron</keyword>
<evidence type="ECO:0000256" key="4">
    <source>
        <dbReference type="ARBA" id="ARBA00022842"/>
    </source>
</evidence>
<proteinExistence type="inferred from homology"/>